<dbReference type="AlphaFoldDB" id="A0A0F5L3F0"/>
<dbReference type="EMBL" id="LAJG01000036">
    <property type="protein sequence ID" value="KKB76893.1"/>
    <property type="molecule type" value="Genomic_DNA"/>
</dbReference>
<evidence type="ECO:0000313" key="1">
    <source>
        <dbReference type="EMBL" id="KKB76893.1"/>
    </source>
</evidence>
<name>A0A0F5L3F0_9HYPH</name>
<dbReference type="Proteomes" id="UP000033514">
    <property type="component" value="Unassembled WGS sequence"/>
</dbReference>
<dbReference type="OrthoDB" id="8448017at2"/>
<dbReference type="SUPFAM" id="SSF158682">
    <property type="entry name" value="TerB-like"/>
    <property type="match status" value="1"/>
</dbReference>
<protein>
    <recommendedName>
        <fullName evidence="3">Tellurite resistance protein TerB</fullName>
    </recommendedName>
</protein>
<sequence length="137" mass="15232">MTTSAHDALIQLMLVAASSDSAVTERELLRIQGLIERLPVFHGFDKSRLPEVANSCAELLHGEDGLDRVIDNALAALPRKLEDTAYALAVEVTAVDLRLEQEELRYLEMLRDKLSLDRLTTAAIEVAARARHRQMPS</sequence>
<proteinExistence type="predicted"/>
<dbReference type="InterPro" id="IPR029024">
    <property type="entry name" value="TerB-like"/>
</dbReference>
<evidence type="ECO:0008006" key="3">
    <source>
        <dbReference type="Google" id="ProtNLM"/>
    </source>
</evidence>
<dbReference type="RefSeq" id="WP_046144183.1">
    <property type="nucleotide sequence ID" value="NZ_LAJG01000036.1"/>
</dbReference>
<organism evidence="1 2">
    <name type="scientific">Devosia soli</name>
    <dbReference type="NCBI Taxonomy" id="361041"/>
    <lineage>
        <taxon>Bacteria</taxon>
        <taxon>Pseudomonadati</taxon>
        <taxon>Pseudomonadota</taxon>
        <taxon>Alphaproteobacteria</taxon>
        <taxon>Hyphomicrobiales</taxon>
        <taxon>Devosiaceae</taxon>
        <taxon>Devosia</taxon>
    </lineage>
</organism>
<dbReference type="CDD" id="cd07176">
    <property type="entry name" value="terB"/>
    <property type="match status" value="1"/>
</dbReference>
<evidence type="ECO:0000313" key="2">
    <source>
        <dbReference type="Proteomes" id="UP000033514"/>
    </source>
</evidence>
<dbReference type="Gene3D" id="1.10.3680.10">
    <property type="entry name" value="TerB-like"/>
    <property type="match status" value="1"/>
</dbReference>
<keyword evidence="2" id="KW-1185">Reference proteome</keyword>
<reference evidence="1 2" key="1">
    <citation type="submission" date="2015-03" db="EMBL/GenBank/DDBJ databases">
        <authorList>
            <person name="Hassan Y.I."/>
            <person name="Lepp D."/>
            <person name="Zhou T."/>
        </authorList>
    </citation>
    <scope>NUCLEOTIDE SEQUENCE [LARGE SCALE GENOMIC DNA]</scope>
    <source>
        <strain evidence="1 2">GH2-10</strain>
    </source>
</reference>
<dbReference type="STRING" id="361041.VW35_16405"/>
<gene>
    <name evidence="1" type="ORF">VW35_16405</name>
</gene>
<accession>A0A0F5L3F0</accession>
<dbReference type="PATRIC" id="fig|361041.3.peg.2679"/>
<comment type="caution">
    <text evidence="1">The sequence shown here is derived from an EMBL/GenBank/DDBJ whole genome shotgun (WGS) entry which is preliminary data.</text>
</comment>